<proteinExistence type="predicted"/>
<gene>
    <name evidence="2" type="ORF">Purlil1_6938</name>
</gene>
<feature type="compositionally biased region" description="Basic residues" evidence="1">
    <location>
        <begin position="1"/>
        <end position="15"/>
    </location>
</feature>
<feature type="compositionally biased region" description="Low complexity" evidence="1">
    <location>
        <begin position="549"/>
        <end position="571"/>
    </location>
</feature>
<evidence type="ECO:0000313" key="3">
    <source>
        <dbReference type="Proteomes" id="UP001287286"/>
    </source>
</evidence>
<keyword evidence="3" id="KW-1185">Reference proteome</keyword>
<feature type="region of interest" description="Disordered" evidence="1">
    <location>
        <begin position="914"/>
        <end position="956"/>
    </location>
</feature>
<feature type="region of interest" description="Disordered" evidence="1">
    <location>
        <begin position="370"/>
        <end position="393"/>
    </location>
</feature>
<reference evidence="2 3" key="1">
    <citation type="journal article" date="2024" name="Microbiol. Resour. Announc.">
        <title>Genome annotations for the ascomycete fungi Trichoderma harzianum, Trichoderma aggressivum, and Purpureocillium lilacinum.</title>
        <authorList>
            <person name="Beijen E.P.W."/>
            <person name="Ohm R.A."/>
        </authorList>
    </citation>
    <scope>NUCLEOTIDE SEQUENCE [LARGE SCALE GENOMIC DNA]</scope>
    <source>
        <strain evidence="2 3">CBS 150709</strain>
    </source>
</reference>
<feature type="region of interest" description="Disordered" evidence="1">
    <location>
        <begin position="407"/>
        <end position="456"/>
    </location>
</feature>
<feature type="compositionally biased region" description="Basic and acidic residues" evidence="1">
    <location>
        <begin position="407"/>
        <end position="423"/>
    </location>
</feature>
<evidence type="ECO:0000256" key="1">
    <source>
        <dbReference type="SAM" id="MobiDB-lite"/>
    </source>
</evidence>
<feature type="region of interest" description="Disordered" evidence="1">
    <location>
        <begin position="735"/>
        <end position="760"/>
    </location>
</feature>
<name>A0ABR0BXD9_PURLI</name>
<sequence>MRARRRKARQARQGRRGSQSSLGPPRTDVGVKAAMGVILAAGRDVGGGGQDGELGVTRYEPVKYRSWGGSRAARLTSDAPAQHTGTCSAFPQLVVLVGADSIRPSIHPLPPLTPARQPASPLVATPLAHLVRSLDASTKSGGAARVRTTLFSSGTVQSLVPRLLCRSPSSGPACRRGGGRPWVLDVWQVWVGGSARGVESGSRRAWSSRVVEREMGILAGFLVAADARSLVRACPAAAAGGTTPAHKMCMAACTSYIVHGRPYGCPRRTMKGEEEEEDMTADDKTTTTPAGPAWCMVHRSRGMRRRALHDLVAQALDERARRATASHDPDVNVRFCDATRWTSASTPWRGVLPRESRSAHPRRWVCASGQKLSRTPPSKALLEGGDTSQETTPWDVQHSTTTAHLIYDHRPRKDETRRRRYEPDVCGIPRPTTHQTRTNETHHAKRSRLHAGNKSPWRQQLHRASLSCVCVCVRLRSAFGFTIARRPTTAVSNQPSCVRASAPPPGWQRTNESKCVERRRTSAHASLAVERPITLHHRPDHHPEVEPWSASTSTSTSTSSTVAARARTSSARLAQRDKDVACGFGAPPITGGNAISVNARAAITSIIIGTSGGLKGPASKFHNFLGTASPKTNWSTNNSTLDEASDSIATPRSRSCPPRAWNQTGKRGCLPACLPAAASSSLGAFSCIYLAHYLLPTHRSGSNIAVLQTTGSYPRQPHRLSRILAIHRIHLAHPSIPSARPPAHRPRPRSLSPPAPALRHRPTAHLPLLKKGDSTQLSTSKRCRIENLAPASVLRRLSPARTAAAACDSIAIVISVAAHSHPPRHQSLIAIVRLTARPELHAAPPTWPVYALPPRPNGEPTQIAFPPSLCLLACLVLPCPAPLSSCLVRARAGSGFNPSPVLVRTRVVSASLTHTDSPLFPPASGASRASSVPQEETIDQRTSGTPGRPLHSPLPTEHDSAAAEAQLGPVSTSKRTRSAAALVTAWTPSQPSPALASPTTHRPAVLHASESTATHTSASPARRPNPSDVAFLSRASLAQLTFFPSVRRDCSLLALQPTTSDDERHHCDDARFLF</sequence>
<dbReference type="EMBL" id="JAWRVI010000023">
    <property type="protein sequence ID" value="KAK4088727.1"/>
    <property type="molecule type" value="Genomic_DNA"/>
</dbReference>
<dbReference type="Proteomes" id="UP001287286">
    <property type="component" value="Unassembled WGS sequence"/>
</dbReference>
<organism evidence="2 3">
    <name type="scientific">Purpureocillium lilacinum</name>
    <name type="common">Paecilomyces lilacinus</name>
    <dbReference type="NCBI Taxonomy" id="33203"/>
    <lineage>
        <taxon>Eukaryota</taxon>
        <taxon>Fungi</taxon>
        <taxon>Dikarya</taxon>
        <taxon>Ascomycota</taxon>
        <taxon>Pezizomycotina</taxon>
        <taxon>Sordariomycetes</taxon>
        <taxon>Hypocreomycetidae</taxon>
        <taxon>Hypocreales</taxon>
        <taxon>Ophiocordycipitaceae</taxon>
        <taxon>Purpureocillium</taxon>
    </lineage>
</organism>
<feature type="region of interest" description="Disordered" evidence="1">
    <location>
        <begin position="537"/>
        <end position="571"/>
    </location>
</feature>
<accession>A0ABR0BXD9</accession>
<protein>
    <submittedName>
        <fullName evidence="2">Uncharacterized protein</fullName>
    </submittedName>
</protein>
<feature type="region of interest" description="Disordered" evidence="1">
    <location>
        <begin position="271"/>
        <end position="293"/>
    </location>
</feature>
<evidence type="ECO:0000313" key="2">
    <source>
        <dbReference type="EMBL" id="KAK4088727.1"/>
    </source>
</evidence>
<comment type="caution">
    <text evidence="2">The sequence shown here is derived from an EMBL/GenBank/DDBJ whole genome shotgun (WGS) entry which is preliminary data.</text>
</comment>
<feature type="region of interest" description="Disordered" evidence="1">
    <location>
        <begin position="494"/>
        <end position="513"/>
    </location>
</feature>
<feature type="compositionally biased region" description="Polar residues" evidence="1">
    <location>
        <begin position="635"/>
        <end position="653"/>
    </location>
</feature>
<feature type="region of interest" description="Disordered" evidence="1">
    <location>
        <begin position="635"/>
        <end position="661"/>
    </location>
</feature>
<feature type="compositionally biased region" description="Polar residues" evidence="1">
    <location>
        <begin position="927"/>
        <end position="945"/>
    </location>
</feature>
<feature type="region of interest" description="Disordered" evidence="1">
    <location>
        <begin position="1"/>
        <end position="28"/>
    </location>
</feature>